<evidence type="ECO:0000256" key="2">
    <source>
        <dbReference type="ARBA" id="ARBA00022723"/>
    </source>
</evidence>
<accession>A0ABX1TPU0</accession>
<protein>
    <submittedName>
        <fullName evidence="6">Gfa-like protein</fullName>
    </submittedName>
</protein>
<organism evidence="6 7">
    <name type="scientific">Candidatus Competibacter phosphatis</name>
    <dbReference type="NCBI Taxonomy" id="221280"/>
    <lineage>
        <taxon>Bacteria</taxon>
        <taxon>Pseudomonadati</taxon>
        <taxon>Pseudomonadota</taxon>
        <taxon>Gammaproteobacteria</taxon>
        <taxon>Candidatus Competibacteraceae</taxon>
        <taxon>Candidatus Competibacter</taxon>
    </lineage>
</organism>
<dbReference type="Pfam" id="PF04828">
    <property type="entry name" value="GFA"/>
    <property type="match status" value="1"/>
</dbReference>
<evidence type="ECO:0000259" key="5">
    <source>
        <dbReference type="PROSITE" id="PS51891"/>
    </source>
</evidence>
<dbReference type="InterPro" id="IPR011057">
    <property type="entry name" value="Mss4-like_sf"/>
</dbReference>
<dbReference type="EMBL" id="SPMZ01000049">
    <property type="protein sequence ID" value="NMQ20420.1"/>
    <property type="molecule type" value="Genomic_DNA"/>
</dbReference>
<evidence type="ECO:0000313" key="7">
    <source>
        <dbReference type="Proteomes" id="UP000760480"/>
    </source>
</evidence>
<dbReference type="PANTHER" id="PTHR33337">
    <property type="entry name" value="GFA DOMAIN-CONTAINING PROTEIN"/>
    <property type="match status" value="1"/>
</dbReference>
<gene>
    <name evidence="6" type="ORF">E4P82_15190</name>
</gene>
<dbReference type="InterPro" id="IPR006913">
    <property type="entry name" value="CENP-V/GFA"/>
</dbReference>
<feature type="domain" description="CENP-V/GFA" evidence="5">
    <location>
        <begin position="7"/>
        <end position="124"/>
    </location>
</feature>
<dbReference type="SUPFAM" id="SSF51316">
    <property type="entry name" value="Mss4-like"/>
    <property type="match status" value="1"/>
</dbReference>
<evidence type="ECO:0000256" key="3">
    <source>
        <dbReference type="ARBA" id="ARBA00022833"/>
    </source>
</evidence>
<keyword evidence="2" id="KW-0479">Metal-binding</keyword>
<evidence type="ECO:0000313" key="6">
    <source>
        <dbReference type="EMBL" id="NMQ20420.1"/>
    </source>
</evidence>
<comment type="caution">
    <text evidence="6">The sequence shown here is derived from an EMBL/GenBank/DDBJ whole genome shotgun (WGS) entry which is preliminary data.</text>
</comment>
<comment type="similarity">
    <text evidence="1">Belongs to the Gfa family.</text>
</comment>
<sequence length="143" mass="15837">MSEQYFATGQCLCGNVKYTISSAPIRMGQCHCDHCRRLSGTGHSSNAFFVKDAVHIEGETSRYDSTADTGTIITRYFCPNCGSRLFGTSSANTNIISVTAGTLDDSSWFKPNAIVYNKRKPAWDFMDENVPVFEDMLPAQVQK</sequence>
<dbReference type="PROSITE" id="PS51891">
    <property type="entry name" value="CENP_V_GFA"/>
    <property type="match status" value="1"/>
</dbReference>
<dbReference type="Proteomes" id="UP000760480">
    <property type="component" value="Unassembled WGS sequence"/>
</dbReference>
<name>A0ABX1TPU0_9GAMM</name>
<reference evidence="6 7" key="1">
    <citation type="submission" date="2019-03" db="EMBL/GenBank/DDBJ databases">
        <title>Metabolic reconstructions from genomes of highly enriched 'Candidatus Accumulibacter' and 'Candidatus Competibacter' bioreactor populations.</title>
        <authorList>
            <person name="Annavajhala M.K."/>
            <person name="Welles L."/>
            <person name="Abbas B."/>
            <person name="Sorokin D."/>
            <person name="Park H."/>
            <person name="Van Loosdrecht M."/>
            <person name="Chandran K."/>
        </authorList>
    </citation>
    <scope>NUCLEOTIDE SEQUENCE [LARGE SCALE GENOMIC DNA]</scope>
    <source>
        <strain evidence="6 7">SBR_G</strain>
    </source>
</reference>
<keyword evidence="3" id="KW-0862">Zinc</keyword>
<evidence type="ECO:0000256" key="1">
    <source>
        <dbReference type="ARBA" id="ARBA00005495"/>
    </source>
</evidence>
<dbReference type="Gene3D" id="3.90.1590.10">
    <property type="entry name" value="glutathione-dependent formaldehyde- activating enzyme (gfa)"/>
    <property type="match status" value="1"/>
</dbReference>
<dbReference type="RefSeq" id="WP_169249688.1">
    <property type="nucleotide sequence ID" value="NZ_SPMZ01000049.1"/>
</dbReference>
<keyword evidence="7" id="KW-1185">Reference proteome</keyword>
<proteinExistence type="inferred from homology"/>
<evidence type="ECO:0000256" key="4">
    <source>
        <dbReference type="ARBA" id="ARBA00023239"/>
    </source>
</evidence>
<keyword evidence="4" id="KW-0456">Lyase</keyword>
<dbReference type="PANTHER" id="PTHR33337:SF40">
    <property type="entry name" value="CENP-V_GFA DOMAIN-CONTAINING PROTEIN-RELATED"/>
    <property type="match status" value="1"/>
</dbReference>